<dbReference type="EMBL" id="DF238786">
    <property type="protein sequence ID" value="GAC94918.1"/>
    <property type="molecule type" value="Genomic_DNA"/>
</dbReference>
<reference evidence="3" key="1">
    <citation type="journal article" date="2013" name="Genome Announc.">
        <title>Draft genome sequence of the basidiomycetous yeast-like fungus Pseudozyma hubeiensis SY62, which produces an abundant amount of the biosurfactant mannosylerythritol lipids.</title>
        <authorList>
            <person name="Konishi M."/>
            <person name="Hatada Y."/>
            <person name="Horiuchi J."/>
        </authorList>
    </citation>
    <scope>NUCLEOTIDE SEQUENCE [LARGE SCALE GENOMIC DNA]</scope>
    <source>
        <strain evidence="3">SY62</strain>
    </source>
</reference>
<dbReference type="AlphaFoldDB" id="R9P0Z3"/>
<dbReference type="GeneID" id="24107784"/>
<evidence type="ECO:0000313" key="2">
    <source>
        <dbReference type="EMBL" id="GAC94918.1"/>
    </source>
</evidence>
<accession>R9P0Z3</accession>
<feature type="region of interest" description="Disordered" evidence="1">
    <location>
        <begin position="37"/>
        <end position="62"/>
    </location>
</feature>
<feature type="compositionally biased region" description="Basic and acidic residues" evidence="1">
    <location>
        <begin position="51"/>
        <end position="61"/>
    </location>
</feature>
<gene>
    <name evidence="2" type="ORF">PHSY_002491</name>
</gene>
<dbReference type="RefSeq" id="XP_012188505.1">
    <property type="nucleotide sequence ID" value="XM_012333115.1"/>
</dbReference>
<dbReference type="HOGENOM" id="CLU_2122140_0_0_1"/>
<dbReference type="Proteomes" id="UP000014071">
    <property type="component" value="Unassembled WGS sequence"/>
</dbReference>
<protein>
    <submittedName>
        <fullName evidence="2">Uncharacterized protein</fullName>
    </submittedName>
</protein>
<evidence type="ECO:0000256" key="1">
    <source>
        <dbReference type="SAM" id="MobiDB-lite"/>
    </source>
</evidence>
<proteinExistence type="predicted"/>
<organism evidence="2 3">
    <name type="scientific">Pseudozyma hubeiensis (strain SY62)</name>
    <name type="common">Yeast</name>
    <dbReference type="NCBI Taxonomy" id="1305764"/>
    <lineage>
        <taxon>Eukaryota</taxon>
        <taxon>Fungi</taxon>
        <taxon>Dikarya</taxon>
        <taxon>Basidiomycota</taxon>
        <taxon>Ustilaginomycotina</taxon>
        <taxon>Ustilaginomycetes</taxon>
        <taxon>Ustilaginales</taxon>
        <taxon>Ustilaginaceae</taxon>
        <taxon>Pseudozyma</taxon>
    </lineage>
</organism>
<name>R9P0Z3_PSEHS</name>
<sequence length="114" mass="12759">MSERAAGIECKGPGKQRRMNTLSLAQQTTQRVFATIDDPEKEMPHTSMPIEESKGRSHSWLDKQNLSKNCGARRFSTPRGCEDAFRVYGPVERTDFLGLGHKGSAWHDKAKAVL</sequence>
<keyword evidence="3" id="KW-1185">Reference proteome</keyword>
<evidence type="ECO:0000313" key="3">
    <source>
        <dbReference type="Proteomes" id="UP000014071"/>
    </source>
</evidence>